<organism evidence="1">
    <name type="scientific">Anguilla anguilla</name>
    <name type="common">European freshwater eel</name>
    <name type="synonym">Muraena anguilla</name>
    <dbReference type="NCBI Taxonomy" id="7936"/>
    <lineage>
        <taxon>Eukaryota</taxon>
        <taxon>Metazoa</taxon>
        <taxon>Chordata</taxon>
        <taxon>Craniata</taxon>
        <taxon>Vertebrata</taxon>
        <taxon>Euteleostomi</taxon>
        <taxon>Actinopterygii</taxon>
        <taxon>Neopterygii</taxon>
        <taxon>Teleostei</taxon>
        <taxon>Anguilliformes</taxon>
        <taxon>Anguillidae</taxon>
        <taxon>Anguilla</taxon>
    </lineage>
</organism>
<dbReference type="AlphaFoldDB" id="A0A0E9WE17"/>
<sequence length="44" mass="4437">MDSTCGSFVKLHAGTAPGVGLHSRAVGEGGGGLLNIQLYTFTLC</sequence>
<dbReference type="EMBL" id="GBXM01019933">
    <property type="protein sequence ID" value="JAH88644.1"/>
    <property type="molecule type" value="Transcribed_RNA"/>
</dbReference>
<reference evidence="1" key="1">
    <citation type="submission" date="2014-11" db="EMBL/GenBank/DDBJ databases">
        <authorList>
            <person name="Amaro Gonzalez C."/>
        </authorList>
    </citation>
    <scope>NUCLEOTIDE SEQUENCE</scope>
</reference>
<reference evidence="1" key="2">
    <citation type="journal article" date="2015" name="Fish Shellfish Immunol.">
        <title>Early steps in the European eel (Anguilla anguilla)-Vibrio vulnificus interaction in the gills: Role of the RtxA13 toxin.</title>
        <authorList>
            <person name="Callol A."/>
            <person name="Pajuelo D."/>
            <person name="Ebbesson L."/>
            <person name="Teles M."/>
            <person name="MacKenzie S."/>
            <person name="Amaro C."/>
        </authorList>
    </citation>
    <scope>NUCLEOTIDE SEQUENCE</scope>
</reference>
<protein>
    <submittedName>
        <fullName evidence="1">Uncharacterized protein</fullName>
    </submittedName>
</protein>
<evidence type="ECO:0000313" key="1">
    <source>
        <dbReference type="EMBL" id="JAH88644.1"/>
    </source>
</evidence>
<proteinExistence type="predicted"/>
<accession>A0A0E9WE17</accession>
<name>A0A0E9WE17_ANGAN</name>